<keyword evidence="20" id="KW-1185">Reference proteome</keyword>
<protein>
    <recommendedName>
        <fullName evidence="17">Interleukin-1</fullName>
    </recommendedName>
</protein>
<dbReference type="InterPro" id="IPR003295">
    <property type="entry name" value="IL-1_alpha"/>
</dbReference>
<evidence type="ECO:0000259" key="18">
    <source>
        <dbReference type="Pfam" id="PF02394"/>
    </source>
</evidence>
<dbReference type="FunFam" id="2.80.10.50:FF:000049">
    <property type="entry name" value="Interleukin-1 alpha"/>
    <property type="match status" value="1"/>
</dbReference>
<dbReference type="PANTHER" id="PTHR10078">
    <property type="entry name" value="INTERLEUKIN-1 FAMILY MEMBER"/>
    <property type="match status" value="1"/>
</dbReference>
<dbReference type="InterPro" id="IPR003502">
    <property type="entry name" value="IL-1_propep"/>
</dbReference>
<dbReference type="GO" id="GO:0006955">
    <property type="term" value="P:immune response"/>
    <property type="evidence" value="ECO:0007669"/>
    <property type="project" value="InterPro"/>
</dbReference>
<dbReference type="GO" id="GO:0005634">
    <property type="term" value="C:nucleus"/>
    <property type="evidence" value="ECO:0007669"/>
    <property type="project" value="UniProtKB-SubCell"/>
</dbReference>
<dbReference type="GO" id="GO:0019221">
    <property type="term" value="P:cytokine-mediated signaling pathway"/>
    <property type="evidence" value="ECO:0007669"/>
    <property type="project" value="TreeGrafter"/>
</dbReference>
<feature type="non-terminal residue" evidence="19">
    <location>
        <position position="1"/>
    </location>
</feature>
<dbReference type="SMART" id="SM00125">
    <property type="entry name" value="IL1"/>
    <property type="match status" value="1"/>
</dbReference>
<dbReference type="GO" id="GO:0033092">
    <property type="term" value="P:positive regulation of immature T cell proliferation in thymus"/>
    <property type="evidence" value="ECO:0007669"/>
    <property type="project" value="TreeGrafter"/>
</dbReference>
<dbReference type="CDD" id="cd23295">
    <property type="entry name" value="beta-trefoil_IL1A"/>
    <property type="match status" value="1"/>
</dbReference>
<dbReference type="EMBL" id="VCEB01000003">
    <property type="protein sequence ID" value="KAB0379621.1"/>
    <property type="molecule type" value="Genomic_DNA"/>
</dbReference>
<accession>A0A5J5MJR7</accession>
<proteinExistence type="inferred from homology"/>
<keyword evidence="10" id="KW-0007">Acetylation</keyword>
<evidence type="ECO:0000256" key="13">
    <source>
        <dbReference type="ARBA" id="ARBA00023242"/>
    </source>
</evidence>
<evidence type="ECO:0000256" key="16">
    <source>
        <dbReference type="ARBA" id="ARBA00034134"/>
    </source>
</evidence>
<reference evidence="19 20" key="1">
    <citation type="submission" date="2019-06" db="EMBL/GenBank/DDBJ databases">
        <title>Discovery of a novel chromosome fission-fusion reversal in muntjac.</title>
        <authorList>
            <person name="Mudd A.B."/>
            <person name="Bredeson J.V."/>
            <person name="Baum R."/>
            <person name="Hockemeyer D."/>
            <person name="Rokhsar D.S."/>
        </authorList>
    </citation>
    <scope>NUCLEOTIDE SEQUENCE [LARGE SCALE GENOMIC DNA]</scope>
    <source>
        <strain evidence="19">UCam_UCB_Mr</strain>
        <tissue evidence="19">Fibroblast cell line</tissue>
    </source>
</reference>
<comment type="function">
    <text evidence="15">Cytokine constitutively present intracellularly in nearly all resting non-hematopoietic cells that plays an important role in inflammation and bridges the innate and adaptive immune systems. After binding to its receptor IL1R1 together with its accessory protein IL1RAP, forms the high affinity interleukin-1 receptor complex. Signaling involves the recruitment of adapter molecules such as MYD88, IRAK1 or IRAK4. In turn, mediates the activation of NF-kappa-B and the three MAPK pathways p38, p42/p44 and JNK pathways. Within the cell, acts as an alarmin and cell death results in its liberation in the extracellular space after disruption of the cell membrane to induce inflammation and alert the host to injury or damage. In addition to its role as a danger signal, which occurs when the cytokine is passively released by cell necrosis, directly senses DNA damage and acts as signal for genotoxic stress without loss of cell integrity.</text>
</comment>
<dbReference type="PANTHER" id="PTHR10078:SF33">
    <property type="entry name" value="INTERLEUKIN-1 ALPHA"/>
    <property type="match status" value="1"/>
</dbReference>
<evidence type="ECO:0000256" key="10">
    <source>
        <dbReference type="ARBA" id="ARBA00022990"/>
    </source>
</evidence>
<dbReference type="GO" id="GO:0005149">
    <property type="term" value="F:interleukin-1 receptor binding"/>
    <property type="evidence" value="ECO:0007669"/>
    <property type="project" value="UniProtKB-UniRule"/>
</dbReference>
<organism evidence="19 20">
    <name type="scientific">Muntiacus reevesi</name>
    <name type="common">Reeves' muntjac</name>
    <name type="synonym">Cervus reevesi</name>
    <dbReference type="NCBI Taxonomy" id="9886"/>
    <lineage>
        <taxon>Eukaryota</taxon>
        <taxon>Metazoa</taxon>
        <taxon>Chordata</taxon>
        <taxon>Craniata</taxon>
        <taxon>Vertebrata</taxon>
        <taxon>Euteleostomi</taxon>
        <taxon>Mammalia</taxon>
        <taxon>Eutheria</taxon>
        <taxon>Laurasiatheria</taxon>
        <taxon>Artiodactyla</taxon>
        <taxon>Ruminantia</taxon>
        <taxon>Pecora</taxon>
        <taxon>Cervidae</taxon>
        <taxon>Muntiacinae</taxon>
        <taxon>Muntiacus</taxon>
    </lineage>
</organism>
<dbReference type="GO" id="GO:0001660">
    <property type="term" value="P:fever generation"/>
    <property type="evidence" value="ECO:0007669"/>
    <property type="project" value="UniProtKB-UniRule"/>
</dbReference>
<evidence type="ECO:0000256" key="15">
    <source>
        <dbReference type="ARBA" id="ARBA00034090"/>
    </source>
</evidence>
<evidence type="ECO:0000256" key="2">
    <source>
        <dbReference type="ARBA" id="ARBA00004496"/>
    </source>
</evidence>
<dbReference type="Pfam" id="PF02394">
    <property type="entry name" value="IL1_propep"/>
    <property type="match status" value="1"/>
</dbReference>
<dbReference type="GO" id="GO:0005829">
    <property type="term" value="C:cytosol"/>
    <property type="evidence" value="ECO:0007669"/>
    <property type="project" value="UniProtKB-UniRule"/>
</dbReference>
<keyword evidence="6 17" id="KW-0202">Cytokine</keyword>
<keyword evidence="9 17" id="KW-0666">Pyrogen</keyword>
<dbReference type="Pfam" id="PF00340">
    <property type="entry name" value="IL1"/>
    <property type="match status" value="1"/>
</dbReference>
<dbReference type="PROSITE" id="PS00253">
    <property type="entry name" value="INTERLEUKIN_1"/>
    <property type="match status" value="1"/>
</dbReference>
<dbReference type="PRINTS" id="PR01358">
    <property type="entry name" value="INTRLEUKIN1A"/>
</dbReference>
<evidence type="ECO:0000256" key="1">
    <source>
        <dbReference type="ARBA" id="ARBA00004123"/>
    </source>
</evidence>
<keyword evidence="8" id="KW-0597">Phosphoprotein</keyword>
<dbReference type="PRINTS" id="PR01357">
    <property type="entry name" value="INTRLEUKN1AB"/>
</dbReference>
<comment type="similarity">
    <text evidence="4 17">Belongs to the IL-1 family.</text>
</comment>
<keyword evidence="11" id="KW-0325">Glycoprotein</keyword>
<evidence type="ECO:0000256" key="5">
    <source>
        <dbReference type="ARBA" id="ARBA00022490"/>
    </source>
</evidence>
<evidence type="ECO:0000256" key="14">
    <source>
        <dbReference type="ARBA" id="ARBA00023246"/>
    </source>
</evidence>
<evidence type="ECO:0000256" key="9">
    <source>
        <dbReference type="ARBA" id="ARBA00022620"/>
    </source>
</evidence>
<dbReference type="GO" id="GO:0071222">
    <property type="term" value="P:cellular response to lipopolysaccharide"/>
    <property type="evidence" value="ECO:0007669"/>
    <property type="project" value="TreeGrafter"/>
</dbReference>
<comment type="subcellular location">
    <subcellularLocation>
        <location evidence="2">Cytoplasm</location>
    </subcellularLocation>
    <subcellularLocation>
        <location evidence="1">Nucleus</location>
    </subcellularLocation>
    <subcellularLocation>
        <location evidence="3 17">Secreted</location>
    </subcellularLocation>
</comment>
<dbReference type="InterPro" id="IPR020877">
    <property type="entry name" value="IL-1_CS"/>
</dbReference>
<evidence type="ECO:0000313" key="19">
    <source>
        <dbReference type="EMBL" id="KAB0379621.1"/>
    </source>
</evidence>
<dbReference type="InterPro" id="IPR008996">
    <property type="entry name" value="IL1/FGF"/>
</dbReference>
<dbReference type="InterPro" id="IPR000975">
    <property type="entry name" value="IL-1_fam"/>
</dbReference>
<evidence type="ECO:0000256" key="6">
    <source>
        <dbReference type="ARBA" id="ARBA00022514"/>
    </source>
</evidence>
<keyword evidence="14 17" id="KW-0497">Mitogen</keyword>
<dbReference type="SUPFAM" id="SSF50353">
    <property type="entry name" value="Cytokine"/>
    <property type="match status" value="1"/>
</dbReference>
<evidence type="ECO:0000313" key="20">
    <source>
        <dbReference type="Proteomes" id="UP000326062"/>
    </source>
</evidence>
<dbReference type="GO" id="GO:0006915">
    <property type="term" value="P:apoptotic process"/>
    <property type="evidence" value="ECO:0007669"/>
    <property type="project" value="UniProtKB-ARBA"/>
</dbReference>
<dbReference type="GO" id="GO:0005615">
    <property type="term" value="C:extracellular space"/>
    <property type="evidence" value="ECO:0007669"/>
    <property type="project" value="UniProtKB-KW"/>
</dbReference>
<dbReference type="Proteomes" id="UP000326062">
    <property type="component" value="Chromosome 3"/>
</dbReference>
<dbReference type="GO" id="GO:0032743">
    <property type="term" value="P:positive regulation of interleukin-2 production"/>
    <property type="evidence" value="ECO:0007669"/>
    <property type="project" value="UniProtKB-ARBA"/>
</dbReference>
<evidence type="ECO:0000256" key="11">
    <source>
        <dbReference type="ARBA" id="ARBA00023180"/>
    </source>
</evidence>
<feature type="domain" description="Interleukin-1 propeptide" evidence="18">
    <location>
        <begin position="42"/>
        <end position="150"/>
    </location>
</feature>
<gene>
    <name evidence="19" type="ORF">FD755_007405</name>
</gene>
<dbReference type="PRINTS" id="PR00264">
    <property type="entry name" value="INTERLEUKIN1"/>
</dbReference>
<evidence type="ECO:0000256" key="7">
    <source>
        <dbReference type="ARBA" id="ARBA00022525"/>
    </source>
</evidence>
<keyword evidence="7 17" id="KW-0964">Secreted</keyword>
<keyword evidence="5" id="KW-0963">Cytoplasm</keyword>
<evidence type="ECO:0000256" key="12">
    <source>
        <dbReference type="ARBA" id="ARBA00023198"/>
    </source>
</evidence>
<dbReference type="AlphaFoldDB" id="A0A5J5MJR7"/>
<evidence type="ECO:0000256" key="17">
    <source>
        <dbReference type="RuleBase" id="RU003753"/>
    </source>
</evidence>
<evidence type="ECO:0000256" key="8">
    <source>
        <dbReference type="ARBA" id="ARBA00022553"/>
    </source>
</evidence>
<keyword evidence="12 17" id="KW-0395">Inflammatory response</keyword>
<evidence type="ECO:0000256" key="3">
    <source>
        <dbReference type="ARBA" id="ARBA00004613"/>
    </source>
</evidence>
<dbReference type="GO" id="GO:0051781">
    <property type="term" value="P:positive regulation of cell division"/>
    <property type="evidence" value="ECO:0007669"/>
    <property type="project" value="UniProtKB-KW"/>
</dbReference>
<comment type="caution">
    <text evidence="19">The sequence shown here is derived from an EMBL/GenBank/DDBJ whole genome shotgun (WGS) entry which is preliminary data.</text>
</comment>
<comment type="subunit">
    <text evidence="16">Monomer. Interacts with TMED10; the interaction mediates the translocation from the cytoplasm into the ERGIC (endoplasmic reticulum-Golgi intermediate compartment) and thereby secretion. Interacts with IL1R1. Interacts with S100A13; this interaction is the first step in the export of IL1A, followed by direct translocation of this complex across the plasma membrane.</text>
</comment>
<name>A0A5J5MJR7_MUNRE</name>
<sequence length="309" mass="35210">VATPTPEQTKGEVAWLSSSLHANTREPVISLLLARFSKEVKMAKVPDLFEDLKNCYSENEDYSSEIDHLSLNQKSFYDASYEPLRGDHMNKFMSLDTSKTSKTSKLSFKENVVMVAANGKILKKRRLSLNQFITDDDLEAIANNTEEEIIRPRSAHYSFQSNVKYNFMRVIHEECILNDALNQSIIRDMSGPYLTAATLNNLDEAVKFDIVAYVSEEDSQLPVTLRISKTQLFVSAQNEDEPVLLKEMPETPKIIKDETNLLFFWEKHGSMDYFKSVAHPTLFIATKQEKLVHMASGPPSITDFQILEK</sequence>
<evidence type="ECO:0000256" key="4">
    <source>
        <dbReference type="ARBA" id="ARBA00010448"/>
    </source>
</evidence>
<keyword evidence="13" id="KW-0539">Nucleus</keyword>
<dbReference type="GO" id="GO:0005125">
    <property type="term" value="F:cytokine activity"/>
    <property type="evidence" value="ECO:0007669"/>
    <property type="project" value="UniProtKB-UniRule"/>
</dbReference>
<dbReference type="Gene3D" id="2.80.10.50">
    <property type="match status" value="1"/>
</dbReference>